<dbReference type="PANTHER" id="PTHR13504:SF33">
    <property type="entry name" value="FIC FAMILY PROTEIN"/>
    <property type="match status" value="1"/>
</dbReference>
<accession>W0DUT1</accession>
<dbReference type="EMBL" id="CP007030">
    <property type="protein sequence ID" value="AHF02355.1"/>
    <property type="molecule type" value="Genomic_DNA"/>
</dbReference>
<reference evidence="4 5" key="1">
    <citation type="submission" date="2013-12" db="EMBL/GenBank/DDBJ databases">
        <authorList>
            <consortium name="DOE Joint Genome Institute"/>
            <person name="Kappler U."/>
            <person name="Huntemann M."/>
            <person name="Han J."/>
            <person name="Chen A."/>
            <person name="Kyrpides N."/>
            <person name="Mavromatis K."/>
            <person name="Markowitz V."/>
            <person name="Palaniappan K."/>
            <person name="Ivanova N."/>
            <person name="Schaumberg A."/>
            <person name="Pati A."/>
            <person name="Liolios K."/>
            <person name="Nordberg H.P."/>
            <person name="Cantor M.N."/>
            <person name="Hua S.X."/>
            <person name="Woyke T."/>
        </authorList>
    </citation>
    <scope>NUCLEOTIDE SEQUENCE [LARGE SCALE GENOMIC DNA]</scope>
    <source>
        <strain evidence="5">AL2</strain>
    </source>
</reference>
<feature type="binding site" evidence="2">
    <location>
        <begin position="214"/>
        <end position="221"/>
    </location>
    <ligand>
        <name>ATP</name>
        <dbReference type="ChEBI" id="CHEBI:30616"/>
    </ligand>
</feature>
<dbReference type="SUPFAM" id="SSF140931">
    <property type="entry name" value="Fic-like"/>
    <property type="match status" value="1"/>
</dbReference>
<dbReference type="InParanoid" id="W0DUT1"/>
<sequence length="370" mass="43093">MAQQWVWQQANWPNWSFDQAQVMLCLLSAVRAVAPLITLANQLSPEKRLAFESQVLLDETLSTSLIEQQVLDRESVRSSIARHLGLPDAKPTDKRYEAFTQVFLEAVRHADQPLDHAQLKHWQAQLFIETPRLKEITLGDYRDESMAVVSGHFGRKEVVHFQAPCEQRACVETYMDEFIDWFNQDESMVDYPVYDYLKAAIAKFWFVTIHPFDDGNGRLSRILAERCLARADHTDIRLYSISSEMARQKSDYYQVLEKTQKGDGDLTEWMVWFLNCVRAAAQTSLQRLEKVRYVTQFWDQYRSKAFNERQRKLLVRLLETDDFDDGIARRKYKNLVVTSDATAARDLTELVELDVLQTQGKGRSVKYFLS</sequence>
<dbReference type="HOGENOM" id="CLU_041789_0_0_6"/>
<dbReference type="PANTHER" id="PTHR13504">
    <property type="entry name" value="FIDO DOMAIN-CONTAINING PROTEIN DDB_G0283145"/>
    <property type="match status" value="1"/>
</dbReference>
<dbReference type="AlphaFoldDB" id="W0DUT1"/>
<dbReference type="RefSeq" id="WP_006460739.1">
    <property type="nucleotide sequence ID" value="NZ_CP007030.1"/>
</dbReference>
<name>W0DUT1_9GAMM</name>
<dbReference type="Proteomes" id="UP000005380">
    <property type="component" value="Chromosome"/>
</dbReference>
<dbReference type="InterPro" id="IPR036388">
    <property type="entry name" value="WH-like_DNA-bd_sf"/>
</dbReference>
<gene>
    <name evidence="4" type="ORF">THIAE_08260</name>
</gene>
<dbReference type="Pfam" id="PF13776">
    <property type="entry name" value="DUF4172"/>
    <property type="match status" value="1"/>
</dbReference>
<keyword evidence="2" id="KW-0547">Nucleotide-binding</keyword>
<keyword evidence="5" id="KW-1185">Reference proteome</keyword>
<dbReference type="OrthoDB" id="9807853at2"/>
<proteinExistence type="predicted"/>
<protein>
    <recommendedName>
        <fullName evidence="3">Fido domain-containing protein</fullName>
    </recommendedName>
</protein>
<feature type="domain" description="Fido" evidence="3">
    <location>
        <begin position="114"/>
        <end position="275"/>
    </location>
</feature>
<dbReference type="Pfam" id="PF02661">
    <property type="entry name" value="Fic"/>
    <property type="match status" value="1"/>
</dbReference>
<dbReference type="STRING" id="717772.THIAE_08260"/>
<dbReference type="eggNOG" id="COG3177">
    <property type="taxonomic scope" value="Bacteria"/>
</dbReference>
<dbReference type="Gene3D" id="1.10.10.10">
    <property type="entry name" value="Winged helix-like DNA-binding domain superfamily/Winged helix DNA-binding domain"/>
    <property type="match status" value="1"/>
</dbReference>
<organism evidence="4 5">
    <name type="scientific">Thiomicrospira aerophila AL3</name>
    <dbReference type="NCBI Taxonomy" id="717772"/>
    <lineage>
        <taxon>Bacteria</taxon>
        <taxon>Pseudomonadati</taxon>
        <taxon>Pseudomonadota</taxon>
        <taxon>Gammaproteobacteria</taxon>
        <taxon>Thiotrichales</taxon>
        <taxon>Piscirickettsiaceae</taxon>
        <taxon>Thiomicrospira</taxon>
    </lineage>
</organism>
<dbReference type="InterPro" id="IPR025230">
    <property type="entry name" value="DUF4172"/>
</dbReference>
<dbReference type="InterPro" id="IPR003812">
    <property type="entry name" value="Fido"/>
</dbReference>
<dbReference type="Gene3D" id="1.10.3290.10">
    <property type="entry name" value="Fido-like domain"/>
    <property type="match status" value="1"/>
</dbReference>
<dbReference type="KEGG" id="tao:THIAE_08260"/>
<dbReference type="PROSITE" id="PS51459">
    <property type="entry name" value="FIDO"/>
    <property type="match status" value="1"/>
</dbReference>
<dbReference type="InterPro" id="IPR040198">
    <property type="entry name" value="Fido_containing"/>
</dbReference>
<dbReference type="InterPro" id="IPR036597">
    <property type="entry name" value="Fido-like_dom_sf"/>
</dbReference>
<evidence type="ECO:0000259" key="3">
    <source>
        <dbReference type="PROSITE" id="PS51459"/>
    </source>
</evidence>
<dbReference type="GO" id="GO:0005524">
    <property type="term" value="F:ATP binding"/>
    <property type="evidence" value="ECO:0007669"/>
    <property type="project" value="UniProtKB-KW"/>
</dbReference>
<evidence type="ECO:0000313" key="5">
    <source>
        <dbReference type="Proteomes" id="UP000005380"/>
    </source>
</evidence>
<evidence type="ECO:0000256" key="1">
    <source>
        <dbReference type="PIRSR" id="PIRSR640198-1"/>
    </source>
</evidence>
<feature type="active site" evidence="1">
    <location>
        <position position="210"/>
    </location>
</feature>
<evidence type="ECO:0000256" key="2">
    <source>
        <dbReference type="PIRSR" id="PIRSR640198-2"/>
    </source>
</evidence>
<feature type="binding site" evidence="2">
    <location>
        <begin position="252"/>
        <end position="253"/>
    </location>
    <ligand>
        <name>ATP</name>
        <dbReference type="ChEBI" id="CHEBI:30616"/>
    </ligand>
</feature>
<evidence type="ECO:0000313" key="4">
    <source>
        <dbReference type="EMBL" id="AHF02355.1"/>
    </source>
</evidence>
<keyword evidence="2" id="KW-0067">ATP-binding</keyword>